<evidence type="ECO:0000313" key="2">
    <source>
        <dbReference type="EMBL" id="NML45716.1"/>
    </source>
</evidence>
<dbReference type="EMBL" id="JABBFX010000001">
    <property type="protein sequence ID" value="NML45716.1"/>
    <property type="molecule type" value="Genomic_DNA"/>
</dbReference>
<organism evidence="2 3">
    <name type="scientific">Ramlibacter agri</name>
    <dbReference type="NCBI Taxonomy" id="2728837"/>
    <lineage>
        <taxon>Bacteria</taxon>
        <taxon>Pseudomonadati</taxon>
        <taxon>Pseudomonadota</taxon>
        <taxon>Betaproteobacteria</taxon>
        <taxon>Burkholderiales</taxon>
        <taxon>Comamonadaceae</taxon>
        <taxon>Ramlibacter</taxon>
    </lineage>
</organism>
<dbReference type="PANTHER" id="PTHR46438:SF11">
    <property type="entry name" value="LIPASE-RELATED"/>
    <property type="match status" value="1"/>
</dbReference>
<dbReference type="RefSeq" id="WP_169419790.1">
    <property type="nucleotide sequence ID" value="NZ_JABBFX010000001.1"/>
</dbReference>
<dbReference type="Pfam" id="PF12697">
    <property type="entry name" value="Abhydrolase_6"/>
    <property type="match status" value="1"/>
</dbReference>
<dbReference type="GO" id="GO:0016787">
    <property type="term" value="F:hydrolase activity"/>
    <property type="evidence" value="ECO:0007669"/>
    <property type="project" value="UniProtKB-KW"/>
</dbReference>
<dbReference type="PANTHER" id="PTHR46438">
    <property type="entry name" value="ALPHA/BETA-HYDROLASES SUPERFAMILY PROTEIN"/>
    <property type="match status" value="1"/>
</dbReference>
<dbReference type="AlphaFoldDB" id="A0A848H407"/>
<keyword evidence="2" id="KW-0378">Hydrolase</keyword>
<protein>
    <submittedName>
        <fullName evidence="2">Alpha/beta hydrolase</fullName>
    </submittedName>
</protein>
<dbReference type="InterPro" id="IPR029058">
    <property type="entry name" value="AB_hydrolase_fold"/>
</dbReference>
<proteinExistence type="predicted"/>
<dbReference type="InterPro" id="IPR000639">
    <property type="entry name" value="Epox_hydrolase-like"/>
</dbReference>
<accession>A0A848H407</accession>
<dbReference type="SUPFAM" id="SSF53474">
    <property type="entry name" value="alpha/beta-Hydrolases"/>
    <property type="match status" value="1"/>
</dbReference>
<evidence type="ECO:0000313" key="3">
    <source>
        <dbReference type="Proteomes" id="UP000541185"/>
    </source>
</evidence>
<reference evidence="2 3" key="1">
    <citation type="submission" date="2020-04" db="EMBL/GenBank/DDBJ databases">
        <title>Ramlibacter sp. G-1-2-2 isolated from soil.</title>
        <authorList>
            <person name="Dahal R.H."/>
        </authorList>
    </citation>
    <scope>NUCLEOTIDE SEQUENCE [LARGE SCALE GENOMIC DNA]</scope>
    <source>
        <strain evidence="2 3">G-1-2-2</strain>
    </source>
</reference>
<dbReference type="Gene3D" id="3.40.50.1820">
    <property type="entry name" value="alpha/beta hydrolase"/>
    <property type="match status" value="1"/>
</dbReference>
<feature type="domain" description="AB hydrolase-1" evidence="1">
    <location>
        <begin position="22"/>
        <end position="255"/>
    </location>
</feature>
<dbReference type="InterPro" id="IPR000073">
    <property type="entry name" value="AB_hydrolase_1"/>
</dbReference>
<evidence type="ECO:0000259" key="1">
    <source>
        <dbReference type="Pfam" id="PF12697"/>
    </source>
</evidence>
<comment type="caution">
    <text evidence="2">The sequence shown here is derived from an EMBL/GenBank/DDBJ whole genome shotgun (WGS) entry which is preliminary data.</text>
</comment>
<dbReference type="PRINTS" id="PR00111">
    <property type="entry name" value="ABHYDROLASE"/>
</dbReference>
<sequence>MPYAKLQGSRLYYEEEGSGQPLIFTHGASQDTLSWRENIGHFAQHYKVYAIDLPGHGKSDLVQNRPTRSTDEHAAAIAGFMRALDIRRPILVGHSMGAAISITASLNYPDQVRGVVAVDGGAAFSGAAGVNYRGNILTDAEINPGDWMETSILSVLGKTTPTERRRQMAFDCSRCSPYVQYSDLLTYTSFGFAARLHEARVPVYYIIGEDDWSTTPAICRETAAKLEARGVASGVWELKGVGHIPHWEQPEVFNRTLEQVLAKLGRD</sequence>
<dbReference type="PRINTS" id="PR00412">
    <property type="entry name" value="EPOXHYDRLASE"/>
</dbReference>
<name>A0A848H407_9BURK</name>
<dbReference type="Proteomes" id="UP000541185">
    <property type="component" value="Unassembled WGS sequence"/>
</dbReference>
<gene>
    <name evidence="2" type="ORF">HHL11_18350</name>
</gene>
<keyword evidence="3" id="KW-1185">Reference proteome</keyword>